<evidence type="ECO:0000256" key="5">
    <source>
        <dbReference type="ARBA" id="ARBA00022801"/>
    </source>
</evidence>
<comment type="PTM">
    <text evidence="11">Cleaved by autocatalysis into a large and a small subunit.</text>
</comment>
<dbReference type="SUPFAM" id="SSF56235">
    <property type="entry name" value="N-terminal nucleophile aminohydrolases (Ntn hydrolases)"/>
    <property type="match status" value="1"/>
</dbReference>
<evidence type="ECO:0000313" key="14">
    <source>
        <dbReference type="Proteomes" id="UP000059113"/>
    </source>
</evidence>
<dbReference type="GO" id="GO:0006751">
    <property type="term" value="P:glutathione catabolic process"/>
    <property type="evidence" value="ECO:0007669"/>
    <property type="project" value="UniProtKB-UniRule"/>
</dbReference>
<dbReference type="InterPro" id="IPR029055">
    <property type="entry name" value="Ntn_hydrolases_N"/>
</dbReference>
<evidence type="ECO:0000256" key="6">
    <source>
        <dbReference type="ARBA" id="ARBA00023145"/>
    </source>
</evidence>
<dbReference type="EC" id="3.4.19.13" evidence="11"/>
<proteinExistence type="inferred from homology"/>
<evidence type="ECO:0000256" key="11">
    <source>
        <dbReference type="RuleBase" id="RU368036"/>
    </source>
</evidence>
<keyword evidence="6 11" id="KW-0865">Zymogen</keyword>
<evidence type="ECO:0000256" key="4">
    <source>
        <dbReference type="ARBA" id="ARBA00022679"/>
    </source>
</evidence>
<protein>
    <recommendedName>
        <fullName evidence="11">Glutathione hydrolase proenzyme</fullName>
        <ecNumber evidence="11">2.3.2.2</ecNumber>
        <ecNumber evidence="11">3.4.19.13</ecNumber>
    </recommendedName>
    <component>
        <recommendedName>
            <fullName evidence="11">Glutathione hydrolase large chain</fullName>
        </recommendedName>
    </component>
    <component>
        <recommendedName>
            <fullName evidence="11">Glutathione hydrolase small chain</fullName>
        </recommendedName>
    </component>
</protein>
<keyword evidence="7 11" id="KW-0012">Acyltransferase</keyword>
<evidence type="ECO:0000256" key="10">
    <source>
        <dbReference type="PIRSR" id="PIRSR600101-2"/>
    </source>
</evidence>
<feature type="binding site" evidence="10">
    <location>
        <position position="103"/>
    </location>
    <ligand>
        <name>L-glutamate</name>
        <dbReference type="ChEBI" id="CHEBI:29985"/>
    </ligand>
</feature>
<dbReference type="GO" id="GO:0036374">
    <property type="term" value="F:glutathione hydrolase activity"/>
    <property type="evidence" value="ECO:0007669"/>
    <property type="project" value="UniProtKB-UniRule"/>
</dbReference>
<dbReference type="UniPathway" id="UPA00204"/>
<comment type="catalytic activity">
    <reaction evidence="8 11">
        <text>an N-terminal (5-L-glutamyl)-[peptide] + an alpha-amino acid = 5-L-glutamyl amino acid + an N-terminal L-alpha-aminoacyl-[peptide]</text>
        <dbReference type="Rhea" id="RHEA:23904"/>
        <dbReference type="Rhea" id="RHEA-COMP:9780"/>
        <dbReference type="Rhea" id="RHEA-COMP:9795"/>
        <dbReference type="ChEBI" id="CHEBI:77644"/>
        <dbReference type="ChEBI" id="CHEBI:78597"/>
        <dbReference type="ChEBI" id="CHEBI:78599"/>
        <dbReference type="ChEBI" id="CHEBI:78608"/>
        <dbReference type="EC" id="2.3.2.2"/>
    </reaction>
</comment>
<evidence type="ECO:0000256" key="7">
    <source>
        <dbReference type="ARBA" id="ARBA00023315"/>
    </source>
</evidence>
<evidence type="ECO:0000313" key="13">
    <source>
        <dbReference type="EMBL" id="AKQ41070.1"/>
    </source>
</evidence>
<dbReference type="PROSITE" id="PS51257">
    <property type="entry name" value="PROKAR_LIPOPROTEIN"/>
    <property type="match status" value="1"/>
</dbReference>
<keyword evidence="12" id="KW-0732">Signal</keyword>
<sequence length="570" mass="59361">MIKHVSCIVSVALLLGGCQSIANPPADIANTQTSSSNGVVSAADPRAAEAGAQILRQGGSATDAAIAVMLALTVVEPQSSGIGGGGFLLHSDATGAMVSIDGRETAPAEAGADWFLDENGEPLEFLEAVIGGRSVGVPGSVALAAQAHEDYGQLAWADLFQPAIRLAREGWDLSPRGAYFAEQHRERAAHSPGGAALFYDEAGAVLPVGTRLTNAALADTLEALAKDGPDHLYRNNAQALAQHISDETPGNAAMRSSDITEYEALVRRPVCGDYREYRICSMGPPSSGATTVIAILGQLERFDMAGLGAQSVTAWHLFAESQRLAYADREVYLADPAFSSVPASLTSPAYLQQRSMLISADDRMEQAIPGTPPGIAIAPPDGDEPEENGTSHFAVTDNAGNVVSWTSTVEGAFGSGLMFGGFYLNNELTDFSFLPNMDGVPVANRVEGGKRPRSSMAPTIVFGADGTPVLAIGAAGGSTIPVQVAKALIGYIDWDMTAQDAIALPVLYSPGDSIVLEDGNQIAGLQAQLEAMGHNVSLHTLPLKANAVELKDGRWIGGADPRSEGAWISQ</sequence>
<comment type="pathway">
    <text evidence="11">Sulfur metabolism; glutathione metabolism.</text>
</comment>
<feature type="signal peptide" evidence="12">
    <location>
        <begin position="1"/>
        <end position="22"/>
    </location>
</feature>
<evidence type="ECO:0000256" key="2">
    <source>
        <dbReference type="ARBA" id="ARBA00001089"/>
    </source>
</evidence>
<dbReference type="Gene3D" id="3.60.20.40">
    <property type="match status" value="1"/>
</dbReference>
<dbReference type="EC" id="2.3.2.2" evidence="11"/>
<keyword evidence="5 11" id="KW-0378">Hydrolase</keyword>
<evidence type="ECO:0000256" key="9">
    <source>
        <dbReference type="PIRSR" id="PIRSR600101-1"/>
    </source>
</evidence>
<reference evidence="14" key="2">
    <citation type="submission" date="2015-04" db="EMBL/GenBank/DDBJ databases">
        <title>The complete genome sequence of Erythrobacter sp. s21-N3.</title>
        <authorList>
            <person name="Zhuang L."/>
            <person name="Liu Y."/>
            <person name="Shao Z."/>
        </authorList>
    </citation>
    <scope>NUCLEOTIDE SEQUENCE [LARGE SCALE GENOMIC DNA]</scope>
    <source>
        <strain evidence="14">s21-N3</strain>
    </source>
</reference>
<dbReference type="EMBL" id="CP011310">
    <property type="protein sequence ID" value="AKQ41070.1"/>
    <property type="molecule type" value="Genomic_DNA"/>
</dbReference>
<feature type="active site" description="Nucleophile" evidence="9">
    <location>
        <position position="390"/>
    </location>
</feature>
<dbReference type="GO" id="GO:0006750">
    <property type="term" value="P:glutathione biosynthetic process"/>
    <property type="evidence" value="ECO:0007669"/>
    <property type="project" value="UniProtKB-KW"/>
</dbReference>
<evidence type="ECO:0000256" key="1">
    <source>
        <dbReference type="ARBA" id="ARBA00001049"/>
    </source>
</evidence>
<dbReference type="Pfam" id="PF01019">
    <property type="entry name" value="G_glu_transpept"/>
    <property type="match status" value="1"/>
</dbReference>
<feature type="binding site" evidence="10">
    <location>
        <begin position="454"/>
        <end position="455"/>
    </location>
    <ligand>
        <name>L-glutamate</name>
        <dbReference type="ChEBI" id="CHEBI:29985"/>
    </ligand>
</feature>
<dbReference type="Proteomes" id="UP000059113">
    <property type="component" value="Chromosome"/>
</dbReference>
<feature type="binding site" evidence="10">
    <location>
        <position position="430"/>
    </location>
    <ligand>
        <name>L-glutamate</name>
        <dbReference type="ChEBI" id="CHEBI:29985"/>
    </ligand>
</feature>
<dbReference type="AlphaFoldDB" id="A0A0H4V985"/>
<name>A0A0H4V985_9SPHN</name>
<dbReference type="PATRIC" id="fig|1648404.4.peg.418"/>
<feature type="binding site" evidence="10">
    <location>
        <position position="477"/>
    </location>
    <ligand>
        <name>L-glutamate</name>
        <dbReference type="ChEBI" id="CHEBI:29985"/>
    </ligand>
</feature>
<feature type="chain" id="PRO_5005211480" description="Glutathione hydrolase proenzyme" evidence="12">
    <location>
        <begin position="23"/>
        <end position="570"/>
    </location>
</feature>
<dbReference type="InterPro" id="IPR051792">
    <property type="entry name" value="GGT_bact"/>
</dbReference>
<dbReference type="KEGG" id="ery:CP97_01945"/>
<comment type="similarity">
    <text evidence="3 11">Belongs to the gamma-glutamyltransferase family.</text>
</comment>
<dbReference type="NCBIfam" id="TIGR00066">
    <property type="entry name" value="g_glut_trans"/>
    <property type="match status" value="1"/>
</dbReference>
<dbReference type="OrthoDB" id="9781342at2"/>
<keyword evidence="11" id="KW-0317">Glutathione biosynthesis</keyword>
<dbReference type="InterPro" id="IPR043137">
    <property type="entry name" value="GGT_ssub_C"/>
</dbReference>
<keyword evidence="14" id="KW-1185">Reference proteome</keyword>
<dbReference type="STRING" id="1648404.CP97_01945"/>
<gene>
    <name evidence="13" type="ORF">CP97_01945</name>
</gene>
<dbReference type="PANTHER" id="PTHR43199:SF1">
    <property type="entry name" value="GLUTATHIONE HYDROLASE PROENZYME"/>
    <property type="match status" value="1"/>
</dbReference>
<evidence type="ECO:0000256" key="3">
    <source>
        <dbReference type="ARBA" id="ARBA00009381"/>
    </source>
</evidence>
<dbReference type="InterPro" id="IPR000101">
    <property type="entry name" value="GGT_peptidase"/>
</dbReference>
<comment type="catalytic activity">
    <reaction evidence="2 11">
        <text>glutathione + H2O = L-cysteinylglycine + L-glutamate</text>
        <dbReference type="Rhea" id="RHEA:28807"/>
        <dbReference type="ChEBI" id="CHEBI:15377"/>
        <dbReference type="ChEBI" id="CHEBI:29985"/>
        <dbReference type="ChEBI" id="CHEBI:57925"/>
        <dbReference type="ChEBI" id="CHEBI:61694"/>
        <dbReference type="EC" id="3.4.19.13"/>
    </reaction>
</comment>
<dbReference type="RefSeq" id="WP_048884561.1">
    <property type="nucleotide sequence ID" value="NZ_CP011310.1"/>
</dbReference>
<reference evidence="13 14" key="1">
    <citation type="journal article" date="2015" name="Int. J. Syst. Evol. Microbiol.">
        <title>Erythrobacter atlanticus sp. nov., a bacterium from ocean sediment able to degrade polycyclic aromatic hydrocarbons.</title>
        <authorList>
            <person name="Zhuang L."/>
            <person name="Liu Y."/>
            <person name="Wang L."/>
            <person name="Wang W."/>
            <person name="Shao Z."/>
        </authorList>
    </citation>
    <scope>NUCLEOTIDE SEQUENCE [LARGE SCALE GENOMIC DNA]</scope>
    <source>
        <strain evidence="14">s21-N3</strain>
    </source>
</reference>
<accession>A0A0H4V985</accession>
<organism evidence="13 14">
    <name type="scientific">Aurantiacibacter atlanticus</name>
    <dbReference type="NCBI Taxonomy" id="1648404"/>
    <lineage>
        <taxon>Bacteria</taxon>
        <taxon>Pseudomonadati</taxon>
        <taxon>Pseudomonadota</taxon>
        <taxon>Alphaproteobacteria</taxon>
        <taxon>Sphingomonadales</taxon>
        <taxon>Erythrobacteraceae</taxon>
        <taxon>Aurantiacibacter</taxon>
    </lineage>
</organism>
<evidence type="ECO:0000256" key="12">
    <source>
        <dbReference type="SAM" id="SignalP"/>
    </source>
</evidence>
<comment type="subunit">
    <text evidence="11">This enzyme consists of two polypeptide chains, which are synthesized in precursor form from a single polypeptide.</text>
</comment>
<evidence type="ECO:0000256" key="8">
    <source>
        <dbReference type="ARBA" id="ARBA00047417"/>
    </source>
</evidence>
<dbReference type="GO" id="GO:0103068">
    <property type="term" value="F:leukotriene C4 gamma-glutamyl transferase activity"/>
    <property type="evidence" value="ECO:0007669"/>
    <property type="project" value="UniProtKB-EC"/>
</dbReference>
<dbReference type="PRINTS" id="PR01210">
    <property type="entry name" value="GGTRANSPTASE"/>
</dbReference>
<dbReference type="PANTHER" id="PTHR43199">
    <property type="entry name" value="GLUTATHIONE HYDROLASE"/>
    <property type="match status" value="1"/>
</dbReference>
<keyword evidence="4 11" id="KW-0808">Transferase</keyword>
<dbReference type="Gene3D" id="1.10.246.130">
    <property type="match status" value="1"/>
</dbReference>
<comment type="catalytic activity">
    <reaction evidence="1 11">
        <text>an S-substituted glutathione + H2O = an S-substituted L-cysteinylglycine + L-glutamate</text>
        <dbReference type="Rhea" id="RHEA:59468"/>
        <dbReference type="ChEBI" id="CHEBI:15377"/>
        <dbReference type="ChEBI" id="CHEBI:29985"/>
        <dbReference type="ChEBI" id="CHEBI:90779"/>
        <dbReference type="ChEBI" id="CHEBI:143103"/>
        <dbReference type="EC" id="3.4.19.13"/>
    </reaction>
</comment>
<dbReference type="InterPro" id="IPR043138">
    <property type="entry name" value="GGT_lsub"/>
</dbReference>